<organism evidence="2 3">
    <name type="scientific">Labeo rohita</name>
    <name type="common">Indian major carp</name>
    <name type="synonym">Cyprinus rohita</name>
    <dbReference type="NCBI Taxonomy" id="84645"/>
    <lineage>
        <taxon>Eukaryota</taxon>
        <taxon>Metazoa</taxon>
        <taxon>Chordata</taxon>
        <taxon>Craniata</taxon>
        <taxon>Vertebrata</taxon>
        <taxon>Euteleostomi</taxon>
        <taxon>Actinopterygii</taxon>
        <taxon>Neopterygii</taxon>
        <taxon>Teleostei</taxon>
        <taxon>Ostariophysi</taxon>
        <taxon>Cypriniformes</taxon>
        <taxon>Cyprinidae</taxon>
        <taxon>Labeoninae</taxon>
        <taxon>Labeonini</taxon>
        <taxon>Labeo</taxon>
    </lineage>
</organism>
<keyword evidence="3" id="KW-1185">Reference proteome</keyword>
<feature type="compositionally biased region" description="Basic and acidic residues" evidence="1">
    <location>
        <begin position="10"/>
        <end position="19"/>
    </location>
</feature>
<evidence type="ECO:0000313" key="2">
    <source>
        <dbReference type="EMBL" id="KAI2659219.1"/>
    </source>
</evidence>
<dbReference type="PANTHER" id="PTHR16955:SF6">
    <property type="entry name" value="METASTASIS-SUPPRESSOR KISS-1"/>
    <property type="match status" value="1"/>
</dbReference>
<dbReference type="PANTHER" id="PTHR16955">
    <property type="entry name" value="METASTASIS-SUPPRESSOR KISS-1"/>
    <property type="match status" value="1"/>
</dbReference>
<protein>
    <submittedName>
        <fullName evidence="2">Autophagy-related protein 36</fullName>
    </submittedName>
</protein>
<evidence type="ECO:0000256" key="1">
    <source>
        <dbReference type="SAM" id="MobiDB-lite"/>
    </source>
</evidence>
<feature type="region of interest" description="Disordered" evidence="1">
    <location>
        <begin position="1"/>
        <end position="26"/>
    </location>
</feature>
<accession>A0ABQ8M913</accession>
<dbReference type="InterPro" id="IPR020207">
    <property type="entry name" value="Metastasis-suppressor_KiSS-1"/>
</dbReference>
<gene>
    <name evidence="2" type="ORF">H4Q32_023462</name>
</gene>
<dbReference type="Proteomes" id="UP000830375">
    <property type="component" value="Unassembled WGS sequence"/>
</dbReference>
<comment type="caution">
    <text evidence="2">The sequence shown here is derived from an EMBL/GenBank/DDBJ whole genome shotgun (WGS) entry which is preliminary data.</text>
</comment>
<proteinExistence type="predicted"/>
<sequence length="159" mass="18207">MGGGPTSRAKRQDQRERGEGCGGLRPTEEAMTQKLILVQNAFKMMLLTIILVLSVANGDTYPSRHFQYYLEDETPEETSLRVLRGTDSHPTAESPSPKLSMHFSMGAGPQRNTWWWSPERPYTKRRQNVAYYNLNSFGLRYGKREQNMLAGFKQHIPVK</sequence>
<evidence type="ECO:0000313" key="3">
    <source>
        <dbReference type="Proteomes" id="UP000830375"/>
    </source>
</evidence>
<reference evidence="2 3" key="1">
    <citation type="submission" date="2022-01" db="EMBL/GenBank/DDBJ databases">
        <title>A high-quality chromosome-level genome assembly of rohu carp, Labeo rohita.</title>
        <authorList>
            <person name="Arick M.A. II"/>
            <person name="Hsu C.-Y."/>
            <person name="Magbanua Z."/>
            <person name="Pechanova O."/>
            <person name="Grover C."/>
            <person name="Miller E."/>
            <person name="Thrash A."/>
            <person name="Ezzel L."/>
            <person name="Alam S."/>
            <person name="Benzie J."/>
            <person name="Hamilton M."/>
            <person name="Karsi A."/>
            <person name="Lawrence M.L."/>
            <person name="Peterson D.G."/>
        </authorList>
    </citation>
    <scope>NUCLEOTIDE SEQUENCE [LARGE SCALE GENOMIC DNA]</scope>
    <source>
        <strain evidence="3">BAU-BD-2019</strain>
        <tissue evidence="2">Blood</tissue>
    </source>
</reference>
<dbReference type="EMBL" id="JACTAM010000011">
    <property type="protein sequence ID" value="KAI2659219.1"/>
    <property type="molecule type" value="Genomic_DNA"/>
</dbReference>
<name>A0ABQ8M913_LABRO</name>